<accession>A0A1I3S9E4</accession>
<keyword evidence="2" id="KW-1185">Reference proteome</keyword>
<dbReference type="STRING" id="115433.SAMN05421835_106200"/>
<evidence type="ECO:0000313" key="1">
    <source>
        <dbReference type="EMBL" id="SFJ55020.1"/>
    </source>
</evidence>
<dbReference type="EMBL" id="FORP01000006">
    <property type="protein sequence ID" value="SFJ55020.1"/>
    <property type="molecule type" value="Genomic_DNA"/>
</dbReference>
<dbReference type="Proteomes" id="UP000199025">
    <property type="component" value="Unassembled WGS sequence"/>
</dbReference>
<organism evidence="1 2">
    <name type="scientific">Amycolatopsis sacchari</name>
    <dbReference type="NCBI Taxonomy" id="115433"/>
    <lineage>
        <taxon>Bacteria</taxon>
        <taxon>Bacillati</taxon>
        <taxon>Actinomycetota</taxon>
        <taxon>Actinomycetes</taxon>
        <taxon>Pseudonocardiales</taxon>
        <taxon>Pseudonocardiaceae</taxon>
        <taxon>Amycolatopsis</taxon>
    </lineage>
</organism>
<dbReference type="AlphaFoldDB" id="A0A1I3S9E4"/>
<name>A0A1I3S9E4_9PSEU</name>
<proteinExistence type="predicted"/>
<gene>
    <name evidence="1" type="ORF">SAMN05421835_106200</name>
</gene>
<protein>
    <submittedName>
        <fullName evidence="1">Uncharacterized protein</fullName>
    </submittedName>
</protein>
<sequence length="58" mass="6527">MSKTKTHVLPKKNTLRKLLWLAVLVAVVVWIVQHPYQARHALDSVVHAVTVLFSGLGR</sequence>
<dbReference type="RefSeq" id="WP_177228665.1">
    <property type="nucleotide sequence ID" value="NZ_CBDQZW010000012.1"/>
</dbReference>
<evidence type="ECO:0000313" key="2">
    <source>
        <dbReference type="Proteomes" id="UP000199025"/>
    </source>
</evidence>
<reference evidence="1 2" key="1">
    <citation type="submission" date="2016-10" db="EMBL/GenBank/DDBJ databases">
        <authorList>
            <person name="de Groot N.N."/>
        </authorList>
    </citation>
    <scope>NUCLEOTIDE SEQUENCE [LARGE SCALE GENOMIC DNA]</scope>
    <source>
        <strain evidence="1 2">DSM 44468</strain>
    </source>
</reference>